<dbReference type="Gene3D" id="2.40.70.10">
    <property type="entry name" value="Acid Proteases"/>
    <property type="match status" value="1"/>
</dbReference>
<dbReference type="Gene3D" id="3.10.10.10">
    <property type="entry name" value="HIV Type 1 Reverse Transcriptase, subunit A, domain 1"/>
    <property type="match status" value="1"/>
</dbReference>
<sequence>MPPRRIKRSAIEQLIIDRVTEAMAAALTQHEENRANNVGGGGGNAGGGRGNAGGAGGNARRARRNARGASENAEGNTISKCADEDRVKYVECTLHGRALTWWNGNKMKQELWNLIIKGDDIDGYTDHFHELALMCPFLVTPKYKKIERYIWGLPERVKGNVTSSKPANIHEAVSMARGLVDQVKVGHQTRNCRVKTPATGGNTQQTIMCFGCGENRHYKNKCPKRKDHQNEGAQGRTYVTRTEESQQDPNVVTGTFLLNNHYASILFDSGADKSFVSTTFSTLIDNVPSTLDTSYEVELANGKVVSTNTVLRGCTLNLLNHLFKIDLLPIELGSFDVVIRMDWLSEHRAVIMCGDKIVHIPYNNKTLTIEGDRSKFRLSVISCIKAQKYIERGCQLFLAHVTKKKSTEKRLEDVPIVRDFPEVFPKDLPGIPPTHQAEFQIDLVPGETPVVCAPYWLAMSEMKELAEQLQELSDKGFIRPSSSLWGAPEDVDGKEIECLELIAPIKLNEELNELVELKDKNKCLEVTNNFASEKYEIENKNKRIGLSSLVHGGEIIDGANSYDRNKSNERSSANKQESVSSKDLKESNNNDLNIKLLVNEKATTREFLSGHSKMLEEETLNVADQKEKKESSVKGNKMFPNESCWEDEDKDLNVFVNDFDVHDIDTKVLICENEFFANKKLSDLEMVKPGIEVQMELNDVDATNNEEEKNMSRKMQLEYGKWKFDVWRWPNRKKKWEETCYGVYLFSPACFEYLQPGIVSLEQWTTRSWELKKGCKFKPVLLETEAQKLKLRN</sequence>
<feature type="coiled-coil region" evidence="2">
    <location>
        <begin position="507"/>
        <end position="534"/>
    </location>
</feature>
<keyword evidence="1" id="KW-0862">Zinc</keyword>
<organism evidence="5 6">
    <name type="scientific">Tanacetum coccineum</name>
    <dbReference type="NCBI Taxonomy" id="301880"/>
    <lineage>
        <taxon>Eukaryota</taxon>
        <taxon>Viridiplantae</taxon>
        <taxon>Streptophyta</taxon>
        <taxon>Embryophyta</taxon>
        <taxon>Tracheophyta</taxon>
        <taxon>Spermatophyta</taxon>
        <taxon>Magnoliopsida</taxon>
        <taxon>eudicotyledons</taxon>
        <taxon>Gunneridae</taxon>
        <taxon>Pentapetalae</taxon>
        <taxon>asterids</taxon>
        <taxon>campanulids</taxon>
        <taxon>Asterales</taxon>
        <taxon>Asteraceae</taxon>
        <taxon>Asteroideae</taxon>
        <taxon>Anthemideae</taxon>
        <taxon>Anthemidinae</taxon>
        <taxon>Tanacetum</taxon>
    </lineage>
</organism>
<dbReference type="Gene3D" id="4.10.60.10">
    <property type="entry name" value="Zinc finger, CCHC-type"/>
    <property type="match status" value="1"/>
</dbReference>
<comment type="caution">
    <text evidence="5">The sequence shown here is derived from an EMBL/GenBank/DDBJ whole genome shotgun (WGS) entry which is preliminary data.</text>
</comment>
<dbReference type="InterPro" id="IPR032567">
    <property type="entry name" value="RTL1-rel"/>
</dbReference>
<name>A0ABQ4WVY8_9ASTR</name>
<dbReference type="PANTHER" id="PTHR15503:SF45">
    <property type="entry name" value="RNA-DIRECTED DNA POLYMERASE HOMOLOG"/>
    <property type="match status" value="1"/>
</dbReference>
<proteinExistence type="predicted"/>
<dbReference type="InterPro" id="IPR001878">
    <property type="entry name" value="Znf_CCHC"/>
</dbReference>
<keyword evidence="6" id="KW-1185">Reference proteome</keyword>
<dbReference type="CDD" id="cd00303">
    <property type="entry name" value="retropepsin_like"/>
    <property type="match status" value="1"/>
</dbReference>
<feature type="domain" description="CCHC-type" evidence="4">
    <location>
        <begin position="209"/>
        <end position="224"/>
    </location>
</feature>
<dbReference type="SUPFAM" id="SSF56672">
    <property type="entry name" value="DNA/RNA polymerases"/>
    <property type="match status" value="1"/>
</dbReference>
<dbReference type="InterPro" id="IPR043502">
    <property type="entry name" value="DNA/RNA_pol_sf"/>
</dbReference>
<dbReference type="GO" id="GO:0003964">
    <property type="term" value="F:RNA-directed DNA polymerase activity"/>
    <property type="evidence" value="ECO:0007669"/>
    <property type="project" value="UniProtKB-KW"/>
</dbReference>
<feature type="compositionally biased region" description="Polar residues" evidence="3">
    <location>
        <begin position="570"/>
        <end position="579"/>
    </location>
</feature>
<keyword evidence="5" id="KW-0695">RNA-directed DNA polymerase</keyword>
<evidence type="ECO:0000313" key="6">
    <source>
        <dbReference type="Proteomes" id="UP001151760"/>
    </source>
</evidence>
<feature type="region of interest" description="Disordered" evidence="3">
    <location>
        <begin position="557"/>
        <end position="586"/>
    </location>
</feature>
<keyword evidence="1" id="KW-0479">Metal-binding</keyword>
<reference evidence="5" key="2">
    <citation type="submission" date="2022-01" db="EMBL/GenBank/DDBJ databases">
        <authorList>
            <person name="Yamashiro T."/>
            <person name="Shiraishi A."/>
            <person name="Satake H."/>
            <person name="Nakayama K."/>
        </authorList>
    </citation>
    <scope>NUCLEOTIDE SEQUENCE</scope>
</reference>
<evidence type="ECO:0000259" key="4">
    <source>
        <dbReference type="PROSITE" id="PS50158"/>
    </source>
</evidence>
<dbReference type="Proteomes" id="UP001151760">
    <property type="component" value="Unassembled WGS sequence"/>
</dbReference>
<dbReference type="InterPro" id="IPR021109">
    <property type="entry name" value="Peptidase_aspartic_dom_sf"/>
</dbReference>
<dbReference type="PANTHER" id="PTHR15503">
    <property type="entry name" value="LDOC1 RELATED"/>
    <property type="match status" value="1"/>
</dbReference>
<keyword evidence="1" id="KW-0863">Zinc-finger</keyword>
<feature type="compositionally biased region" description="Gly residues" evidence="3">
    <location>
        <begin position="38"/>
        <end position="57"/>
    </location>
</feature>
<dbReference type="PROSITE" id="PS50158">
    <property type="entry name" value="ZF_CCHC"/>
    <property type="match status" value="1"/>
</dbReference>
<keyword evidence="5" id="KW-0548">Nucleotidyltransferase</keyword>
<keyword evidence="2" id="KW-0175">Coiled coil</keyword>
<dbReference type="Pfam" id="PF08284">
    <property type="entry name" value="RVP_2"/>
    <property type="match status" value="1"/>
</dbReference>
<evidence type="ECO:0000256" key="1">
    <source>
        <dbReference type="PROSITE-ProRule" id="PRU00047"/>
    </source>
</evidence>
<accession>A0ABQ4WVY8</accession>
<dbReference type="SUPFAM" id="SSF50630">
    <property type="entry name" value="Acid proteases"/>
    <property type="match status" value="1"/>
</dbReference>
<gene>
    <name evidence="5" type="ORF">Tco_0651784</name>
</gene>
<keyword evidence="5" id="KW-0808">Transferase</keyword>
<evidence type="ECO:0000313" key="5">
    <source>
        <dbReference type="EMBL" id="GJS57000.1"/>
    </source>
</evidence>
<reference evidence="5" key="1">
    <citation type="journal article" date="2022" name="Int. J. Mol. Sci.">
        <title>Draft Genome of Tanacetum Coccineum: Genomic Comparison of Closely Related Tanacetum-Family Plants.</title>
        <authorList>
            <person name="Yamashiro T."/>
            <person name="Shiraishi A."/>
            <person name="Nakayama K."/>
            <person name="Satake H."/>
        </authorList>
    </citation>
    <scope>NUCLEOTIDE SEQUENCE</scope>
</reference>
<evidence type="ECO:0000256" key="2">
    <source>
        <dbReference type="SAM" id="Coils"/>
    </source>
</evidence>
<protein>
    <submittedName>
        <fullName evidence="5">Reverse transcriptase domain-containing protein</fullName>
    </submittedName>
</protein>
<evidence type="ECO:0000256" key="3">
    <source>
        <dbReference type="SAM" id="MobiDB-lite"/>
    </source>
</evidence>
<feature type="region of interest" description="Disordered" evidence="3">
    <location>
        <begin position="30"/>
        <end position="76"/>
    </location>
</feature>
<dbReference type="EMBL" id="BQNB010008975">
    <property type="protein sequence ID" value="GJS57000.1"/>
    <property type="molecule type" value="Genomic_DNA"/>
</dbReference>